<feature type="compositionally biased region" description="Polar residues" evidence="1">
    <location>
        <begin position="105"/>
        <end position="115"/>
    </location>
</feature>
<evidence type="ECO:0000259" key="3">
    <source>
        <dbReference type="Pfam" id="PF13828"/>
    </source>
</evidence>
<organism evidence="4 5">
    <name type="scientific">Bifidobacterium callitrichos</name>
    <dbReference type="NCBI Taxonomy" id="762209"/>
    <lineage>
        <taxon>Bacteria</taxon>
        <taxon>Bacillati</taxon>
        <taxon>Actinomycetota</taxon>
        <taxon>Actinomycetes</taxon>
        <taxon>Bifidobacteriales</taxon>
        <taxon>Bifidobacteriaceae</taxon>
        <taxon>Bifidobacterium</taxon>
    </lineage>
</organism>
<feature type="region of interest" description="Disordered" evidence="1">
    <location>
        <begin position="1"/>
        <end position="140"/>
    </location>
</feature>
<dbReference type="AlphaFoldDB" id="A0A5M9ZCP1"/>
<name>A0A5M9ZCP1_9BIFI</name>
<feature type="transmembrane region" description="Helical" evidence="2">
    <location>
        <begin position="199"/>
        <end position="231"/>
    </location>
</feature>
<protein>
    <submittedName>
        <fullName evidence="4">DUF4190 domain-containing protein</fullName>
    </submittedName>
</protein>
<evidence type="ECO:0000256" key="2">
    <source>
        <dbReference type="SAM" id="Phobius"/>
    </source>
</evidence>
<accession>A0A5M9ZCP1</accession>
<dbReference type="RefSeq" id="WP_150394121.1">
    <property type="nucleotide sequence ID" value="NZ_RZJP01000002.1"/>
</dbReference>
<comment type="caution">
    <text evidence="4">The sequence shown here is derived from an EMBL/GenBank/DDBJ whole genome shotgun (WGS) entry which is preliminary data.</text>
</comment>
<proteinExistence type="predicted"/>
<reference evidence="4 5" key="1">
    <citation type="journal article" date="2019" name="Syst. Appl. Microbiol.">
        <title>Characterization of Bifidobacterium species in feaces of the Egyptian fruit bat: Description of B. vespertilionis sp. nov. and B. rousetti sp. nov.</title>
        <authorList>
            <person name="Modesto M."/>
            <person name="Satti M."/>
            <person name="Watanabe K."/>
            <person name="Puglisi E."/>
            <person name="Morelli L."/>
            <person name="Huang C.-H."/>
            <person name="Liou J.-S."/>
            <person name="Miyashita M."/>
            <person name="Tamura T."/>
            <person name="Saito S."/>
            <person name="Mori K."/>
            <person name="Huang L."/>
            <person name="Sciavilla P."/>
            <person name="Sandri C."/>
            <person name="Spiezio C."/>
            <person name="Vitali F."/>
            <person name="Cavalieri D."/>
            <person name="Perpetuini G."/>
            <person name="Tofalo R."/>
            <person name="Bonetti A."/>
            <person name="Arita M."/>
            <person name="Mattarelli P."/>
        </authorList>
    </citation>
    <scope>NUCLEOTIDE SEQUENCE [LARGE SCALE GENOMIC DNA]</scope>
    <source>
        <strain evidence="4 5">RST27</strain>
    </source>
</reference>
<keyword evidence="2" id="KW-0812">Transmembrane</keyword>
<evidence type="ECO:0000313" key="4">
    <source>
        <dbReference type="EMBL" id="KAA8816451.1"/>
    </source>
</evidence>
<evidence type="ECO:0000256" key="1">
    <source>
        <dbReference type="SAM" id="MobiDB-lite"/>
    </source>
</evidence>
<keyword evidence="2" id="KW-0472">Membrane</keyword>
<sequence length="292" mass="30628">MTNPFSTNPEDPNARQHDQGDQSGLNEPPAQPIQASQPEQAPNPFNPNSNPEASANPVNPAYEPQGDSGQYGQPAQSVPPTQPGYVPLPGEQPTQGYGEPYGYGQNPNDQASYGQNPYGQPAAGYAPQPGQPGQYGQQPYGQNPYAQPAYGYPVPPQNQSWNVMAVAGFICSFFIAIAGLILSIIGLRQIKRTGEKGRGLAIAGIIISAVQMVLVVLVIILVVIGAAAGAFDVTYHSGNGDHDYYDTDYGYYDDASATSTSAADRARAAVPGSEAAHTASIDAIIADTYAAL</sequence>
<feature type="compositionally biased region" description="Polar residues" evidence="1">
    <location>
        <begin position="1"/>
        <end position="10"/>
    </location>
</feature>
<feature type="compositionally biased region" description="Low complexity" evidence="1">
    <location>
        <begin position="42"/>
        <end position="61"/>
    </location>
</feature>
<feature type="compositionally biased region" description="Low complexity" evidence="1">
    <location>
        <begin position="116"/>
        <end position="140"/>
    </location>
</feature>
<feature type="transmembrane region" description="Helical" evidence="2">
    <location>
        <begin position="163"/>
        <end position="187"/>
    </location>
</feature>
<dbReference type="InterPro" id="IPR025241">
    <property type="entry name" value="DUF4190"/>
</dbReference>
<evidence type="ECO:0000313" key="5">
    <source>
        <dbReference type="Proteomes" id="UP000326060"/>
    </source>
</evidence>
<keyword evidence="2" id="KW-1133">Transmembrane helix</keyword>
<dbReference type="Proteomes" id="UP000326060">
    <property type="component" value="Unassembled WGS sequence"/>
</dbReference>
<dbReference type="Pfam" id="PF13828">
    <property type="entry name" value="DUF4190"/>
    <property type="match status" value="1"/>
</dbReference>
<feature type="compositionally biased region" description="Polar residues" evidence="1">
    <location>
        <begin position="67"/>
        <end position="79"/>
    </location>
</feature>
<feature type="domain" description="DUF4190" evidence="3">
    <location>
        <begin position="163"/>
        <end position="217"/>
    </location>
</feature>
<gene>
    <name evidence="4" type="ORF">EMB92_05960</name>
</gene>
<dbReference type="EMBL" id="RZJP01000002">
    <property type="protein sequence ID" value="KAA8816451.1"/>
    <property type="molecule type" value="Genomic_DNA"/>
</dbReference>